<evidence type="ECO:0000259" key="6">
    <source>
        <dbReference type="PROSITE" id="PS50177"/>
    </source>
</evidence>
<keyword evidence="8" id="KW-1185">Reference proteome</keyword>
<protein>
    <submittedName>
        <fullName evidence="7">Nxt3</fullName>
    </submittedName>
</protein>
<dbReference type="GO" id="GO:0003729">
    <property type="term" value="F:mRNA binding"/>
    <property type="evidence" value="ECO:0007669"/>
    <property type="project" value="TreeGrafter"/>
</dbReference>
<dbReference type="Gene3D" id="3.30.70.330">
    <property type="match status" value="1"/>
</dbReference>
<dbReference type="PROSITE" id="PS50177">
    <property type="entry name" value="NTF2_DOMAIN"/>
    <property type="match status" value="1"/>
</dbReference>
<comment type="caution">
    <text evidence="7">The sequence shown here is derived from an EMBL/GenBank/DDBJ whole genome shotgun (WGS) entry which is preliminary data.</text>
</comment>
<keyword evidence="4" id="KW-0812">Transmembrane</keyword>
<dbReference type="SUPFAM" id="SSF54427">
    <property type="entry name" value="NTF2-like"/>
    <property type="match status" value="1"/>
</dbReference>
<proteinExistence type="predicted"/>
<dbReference type="OrthoDB" id="339151at2759"/>
<dbReference type="CDD" id="cd00590">
    <property type="entry name" value="RRM_SF"/>
    <property type="match status" value="1"/>
</dbReference>
<evidence type="ECO:0000313" key="7">
    <source>
        <dbReference type="EMBL" id="KAA3485353.1"/>
    </source>
</evidence>
<accession>A0A5B6WV90</accession>
<feature type="transmembrane region" description="Helical" evidence="4">
    <location>
        <begin position="61"/>
        <end position="80"/>
    </location>
</feature>
<dbReference type="Pfam" id="PF00076">
    <property type="entry name" value="RRM_1"/>
    <property type="match status" value="1"/>
</dbReference>
<dbReference type="Proteomes" id="UP000325315">
    <property type="component" value="Unassembled WGS sequence"/>
</dbReference>
<keyword evidence="4" id="KW-0472">Membrane</keyword>
<feature type="transmembrane region" description="Helical" evidence="4">
    <location>
        <begin position="96"/>
        <end position="112"/>
    </location>
</feature>
<dbReference type="InterPro" id="IPR012677">
    <property type="entry name" value="Nucleotide-bd_a/b_plait_sf"/>
</dbReference>
<dbReference type="InterPro" id="IPR002075">
    <property type="entry name" value="NTF2_dom"/>
</dbReference>
<dbReference type="SMART" id="SM00360">
    <property type="entry name" value="RRM"/>
    <property type="match status" value="1"/>
</dbReference>
<organism evidence="7 8">
    <name type="scientific">Gossypium australe</name>
    <dbReference type="NCBI Taxonomy" id="47621"/>
    <lineage>
        <taxon>Eukaryota</taxon>
        <taxon>Viridiplantae</taxon>
        <taxon>Streptophyta</taxon>
        <taxon>Embryophyta</taxon>
        <taxon>Tracheophyta</taxon>
        <taxon>Spermatophyta</taxon>
        <taxon>Magnoliopsida</taxon>
        <taxon>eudicotyledons</taxon>
        <taxon>Gunneridae</taxon>
        <taxon>Pentapetalae</taxon>
        <taxon>rosids</taxon>
        <taxon>malvids</taxon>
        <taxon>Malvales</taxon>
        <taxon>Malvaceae</taxon>
        <taxon>Malvoideae</taxon>
        <taxon>Gossypium</taxon>
    </lineage>
</organism>
<feature type="domain" description="RRM" evidence="5">
    <location>
        <begin position="382"/>
        <end position="459"/>
    </location>
</feature>
<name>A0A5B6WV90_9ROSI</name>
<dbReference type="InterPro" id="IPR032710">
    <property type="entry name" value="NTF2-like_dom_sf"/>
</dbReference>
<evidence type="ECO:0000256" key="1">
    <source>
        <dbReference type="ARBA" id="ARBA00022884"/>
    </source>
</evidence>
<dbReference type="Gene3D" id="3.10.450.50">
    <property type="match status" value="2"/>
</dbReference>
<dbReference type="AlphaFoldDB" id="A0A5B6WV90"/>
<dbReference type="EMBL" id="SMMG02000002">
    <property type="protein sequence ID" value="KAA3485353.1"/>
    <property type="molecule type" value="Genomic_DNA"/>
</dbReference>
<keyword evidence="4" id="KW-1133">Transmembrane helix</keyword>
<dbReference type="PANTHER" id="PTHR10693">
    <property type="entry name" value="RAS GTPASE-ACTIVATING PROTEIN-BINDING PROTEIN"/>
    <property type="match status" value="1"/>
</dbReference>
<dbReference type="InterPro" id="IPR000504">
    <property type="entry name" value="RRM_dom"/>
</dbReference>
<feature type="transmembrane region" description="Helical" evidence="4">
    <location>
        <begin position="118"/>
        <end position="141"/>
    </location>
</feature>
<dbReference type="GO" id="GO:1990904">
    <property type="term" value="C:ribonucleoprotein complex"/>
    <property type="evidence" value="ECO:0007669"/>
    <property type="project" value="TreeGrafter"/>
</dbReference>
<feature type="domain" description="NTF2" evidence="6">
    <location>
        <begin position="22"/>
        <end position="200"/>
    </location>
</feature>
<evidence type="ECO:0000256" key="2">
    <source>
        <dbReference type="PROSITE-ProRule" id="PRU00176"/>
    </source>
</evidence>
<dbReference type="CDD" id="cd00780">
    <property type="entry name" value="NTF2"/>
    <property type="match status" value="1"/>
</dbReference>
<evidence type="ECO:0000256" key="3">
    <source>
        <dbReference type="SAM" id="MobiDB-lite"/>
    </source>
</evidence>
<reference evidence="8" key="1">
    <citation type="journal article" date="2019" name="Plant Biotechnol. J.">
        <title>Genome sequencing of the Australian wild diploid species Gossypium australe highlights disease resistance and delayed gland morphogenesis.</title>
        <authorList>
            <person name="Cai Y."/>
            <person name="Cai X."/>
            <person name="Wang Q."/>
            <person name="Wang P."/>
            <person name="Zhang Y."/>
            <person name="Cai C."/>
            <person name="Xu Y."/>
            <person name="Wang K."/>
            <person name="Zhou Z."/>
            <person name="Wang C."/>
            <person name="Geng S."/>
            <person name="Li B."/>
            <person name="Dong Q."/>
            <person name="Hou Y."/>
            <person name="Wang H."/>
            <person name="Ai P."/>
            <person name="Liu Z."/>
            <person name="Yi F."/>
            <person name="Sun M."/>
            <person name="An G."/>
            <person name="Cheng J."/>
            <person name="Zhang Y."/>
            <person name="Shi Q."/>
            <person name="Xie Y."/>
            <person name="Shi X."/>
            <person name="Chang Y."/>
            <person name="Huang F."/>
            <person name="Chen Y."/>
            <person name="Hong S."/>
            <person name="Mi L."/>
            <person name="Sun Q."/>
            <person name="Zhang L."/>
            <person name="Zhou B."/>
            <person name="Peng R."/>
            <person name="Zhang X."/>
            <person name="Liu F."/>
        </authorList>
    </citation>
    <scope>NUCLEOTIDE SEQUENCE [LARGE SCALE GENOMIC DNA]</scope>
    <source>
        <strain evidence="8">cv. PA1801</strain>
    </source>
</reference>
<dbReference type="InterPro" id="IPR018222">
    <property type="entry name" value="Nuclear_transport_factor_2_euk"/>
</dbReference>
<dbReference type="InterPro" id="IPR035979">
    <property type="entry name" value="RBD_domain_sf"/>
</dbReference>
<dbReference type="GO" id="GO:0005829">
    <property type="term" value="C:cytosol"/>
    <property type="evidence" value="ECO:0007669"/>
    <property type="project" value="TreeGrafter"/>
</dbReference>
<evidence type="ECO:0000256" key="4">
    <source>
        <dbReference type="SAM" id="Phobius"/>
    </source>
</evidence>
<keyword evidence="1 2" id="KW-0694">RNA-binding</keyword>
<dbReference type="PROSITE" id="PS50102">
    <property type="entry name" value="RRM"/>
    <property type="match status" value="1"/>
</dbReference>
<gene>
    <name evidence="7" type="ORF">EPI10_007348</name>
</gene>
<feature type="region of interest" description="Disordered" evidence="3">
    <location>
        <begin position="515"/>
        <end position="563"/>
    </location>
</feature>
<sequence length="563" mass="63626">MFLKGVSAMSSPYPIPVSATQVGTYFVGQYYQVLQQEPHLVHQFYSDSSTMVRVDGNIRETAAAMLVLFSSLSSLHCIIFKKNKRIMLSFGNNDPFSYWFLLFIYALTEWYYRLIDSVSFFLFLAIFIWKQIHALVMSLNFTGIEIKTAYSLESWNGGVLVMVSGSVQVKDFNIRRKFMQMFFLAPQEKGYFVLNDIFHYIDEEQIHQHPTVLLAQHNLDLKLNAFVTNPEPVPSYMLGGDIHGREFLAHDDAKENGLVDKYSFLEQQLQQAPASESIVENNSVHESNGLLLHTVNSVQEHVPPTIEEPVGEPQKQTYASILRVAKGQPAPLVVPQVPVNKNTPPVSDLDHDHHHNNSNAIEVSGVDMVDGISPIEYEGELKSVYVRNLPNTVSESEIMEEFKKFGEISPDGVVIRSRKDVGVCYAFVEFEDITSVHHAVKAGIAQVAGQQVYIEERRPNSYIPSRGGSMYFFPFSFHGYPEHEDYESVAIETVDAICFLLLIEVVKIFRTGRGRGRGSYPTDASRGRFGARSYGRGGAYNGNDRDHSRSRGNGYYRPTPRQD</sequence>
<dbReference type="SUPFAM" id="SSF54928">
    <property type="entry name" value="RNA-binding domain, RBD"/>
    <property type="match status" value="1"/>
</dbReference>
<dbReference type="InterPro" id="IPR039539">
    <property type="entry name" value="Ras_GTPase_bind_prot"/>
</dbReference>
<dbReference type="Pfam" id="PF02136">
    <property type="entry name" value="NTF2"/>
    <property type="match status" value="2"/>
</dbReference>
<dbReference type="PANTHER" id="PTHR10693:SF58">
    <property type="entry name" value="OS02G0131700 PROTEIN"/>
    <property type="match status" value="1"/>
</dbReference>
<evidence type="ECO:0000313" key="8">
    <source>
        <dbReference type="Proteomes" id="UP000325315"/>
    </source>
</evidence>
<evidence type="ECO:0000259" key="5">
    <source>
        <dbReference type="PROSITE" id="PS50102"/>
    </source>
</evidence>